<dbReference type="AlphaFoldDB" id="A0A2I2KMH7"/>
<evidence type="ECO:0000256" key="2">
    <source>
        <dbReference type="SAM" id="Phobius"/>
    </source>
</evidence>
<dbReference type="EMBL" id="FZMO01000068">
    <property type="protein sequence ID" value="SNQ46852.1"/>
    <property type="molecule type" value="Genomic_DNA"/>
</dbReference>
<gene>
    <name evidence="3" type="ORF">FRACA_160003</name>
</gene>
<keyword evidence="2" id="KW-1133">Transmembrane helix</keyword>
<proteinExistence type="predicted"/>
<evidence type="ECO:0000256" key="1">
    <source>
        <dbReference type="SAM" id="MobiDB-lite"/>
    </source>
</evidence>
<evidence type="ECO:0000313" key="4">
    <source>
        <dbReference type="Proteomes" id="UP000234331"/>
    </source>
</evidence>
<feature type="transmembrane region" description="Helical" evidence="2">
    <location>
        <begin position="6"/>
        <end position="29"/>
    </location>
</feature>
<keyword evidence="2" id="KW-0472">Membrane</keyword>
<reference evidence="3 4" key="1">
    <citation type="submission" date="2017-06" db="EMBL/GenBank/DDBJ databases">
        <authorList>
            <person name="Kim H.J."/>
            <person name="Triplett B.A."/>
        </authorList>
    </citation>
    <scope>NUCLEOTIDE SEQUENCE [LARGE SCALE GENOMIC DNA]</scope>
    <source>
        <strain evidence="3">FRACA_ARgP5</strain>
    </source>
</reference>
<dbReference type="RefSeq" id="WP_207770205.1">
    <property type="nucleotide sequence ID" value="NZ_FZMO01000068.1"/>
</dbReference>
<feature type="region of interest" description="Disordered" evidence="1">
    <location>
        <begin position="47"/>
        <end position="93"/>
    </location>
</feature>
<accession>A0A2I2KMH7</accession>
<evidence type="ECO:0000313" key="3">
    <source>
        <dbReference type="EMBL" id="SNQ46852.1"/>
    </source>
</evidence>
<protein>
    <submittedName>
        <fullName evidence="3">Uncharacterized protein</fullName>
    </submittedName>
</protein>
<feature type="compositionally biased region" description="Low complexity" evidence="1">
    <location>
        <begin position="63"/>
        <end position="72"/>
    </location>
</feature>
<organism evidence="3 4">
    <name type="scientific">Frankia canadensis</name>
    <dbReference type="NCBI Taxonomy" id="1836972"/>
    <lineage>
        <taxon>Bacteria</taxon>
        <taxon>Bacillati</taxon>
        <taxon>Actinomycetota</taxon>
        <taxon>Actinomycetes</taxon>
        <taxon>Frankiales</taxon>
        <taxon>Frankiaceae</taxon>
        <taxon>Frankia</taxon>
    </lineage>
</organism>
<sequence length="93" mass="10070">MHSDFEWGQVLIALVLLGAMFVVPMLVIWRDQVRDLRRFGPAALSWPVRYGPDGEVHREGTTSPPAAAGVGAPPRPEPPARRPASAVTSDTRG</sequence>
<keyword evidence="4" id="KW-1185">Reference proteome</keyword>
<keyword evidence="2" id="KW-0812">Transmembrane</keyword>
<dbReference type="Proteomes" id="UP000234331">
    <property type="component" value="Unassembled WGS sequence"/>
</dbReference>
<name>A0A2I2KMH7_9ACTN</name>